<protein>
    <recommendedName>
        <fullName evidence="1">TOTE conflict system primase domain-containing protein</fullName>
    </recommendedName>
</protein>
<sequence length="898" mass="102697">MSPQTVTCESIVYERLLEKQKSNRVESGISYLYNPPEPLPLEVAYEIKPKQLPIKTSPPKTGDIRTITAYEIYWNHPNGPLILHKTTRCGCTTSLLLTLIELGETFVLIAPTTNILTQTAGADLAEFCSRKPNIIHVEPNRKCIINQERIAKYPALKKLPFLRLPKNCLECEYHAECPVTTLIRHDVLGNTSSGGTYLEKVKEVYLKGVRDQKLDGITLTTQKLVAVLLSSFTNDYQYRLPRWILDLISSSKNIIIDESHMLQDKPQVDFRIATIDEKKVSDFDFGVYDALKNMKKYKFIWEIVEHFKSLLEQNDLIEAKNKAIEKASKDNYFEEHLSHPIPNRHQVTPRYIVKAFQKIEEMVIDPEIDLQMEYILPLYDILKIITSETISVNAQPIGQWILVNVSSVDTLFDELLAIFIKNIHKSEKKRIIFTSATQGSYDFSKLLLDHKDNLKKITFGEGGDPKKTNEKMFIFPDKKKYSTRGPYAIEKHMDEITSEIIQYLELYGDGNCLIIVNNAGQAKEIEKVLEKANHPHKVEYYGSSELMGVSCYARVAIVVGLAHKPANAYDTVTDSHEESQKLRYEVTCNDTWQAWSRVKDPEGKVSSLVICLGVTSDDCENVIKYGYNRSIEIEKPPKKGMKKVKKVNVEEECITKPNIIYVRKPVEKLLAALHYKKPLYSFIPKVPGIRAIKDITGTFHQNEYKEYSRSSLIRNHIIKNKSRFMFDEDEISGTKLSDDILQKHFEGEKLVEAITLSNINEVDWICFEFAEELHMSLMHGYFEAMQFPSLVEKTVSGYRIWIFIESMKATVVKNICDALMGLFKSELKRKDIVVKGKNRNCTYFPSKTKITSHYPGDLVILPFGKDSKILIDGEFVNDFEELTIGVVSFETSSTSSSG</sequence>
<dbReference type="InterPro" id="IPR027417">
    <property type="entry name" value="P-loop_NTPase"/>
</dbReference>
<evidence type="ECO:0000313" key="3">
    <source>
        <dbReference type="Proteomes" id="UP000033048"/>
    </source>
</evidence>
<dbReference type="HOGENOM" id="CLU_302413_0_0_2"/>
<dbReference type="AlphaFoldDB" id="A0A0E3X0K9"/>
<dbReference type="Pfam" id="PF22548">
    <property type="entry name" value="AEP-TOTE"/>
    <property type="match status" value="1"/>
</dbReference>
<reference evidence="2 3" key="1">
    <citation type="submission" date="2014-07" db="EMBL/GenBank/DDBJ databases">
        <title>Methanogenic archaea and the global carbon cycle.</title>
        <authorList>
            <person name="Henriksen J.R."/>
            <person name="Luke J."/>
            <person name="Reinhart S."/>
            <person name="Benedict M.N."/>
            <person name="Youngblut N.D."/>
            <person name="Metcalf M.E."/>
            <person name="Whitaker R.J."/>
            <person name="Metcalf W.W."/>
        </authorList>
    </citation>
    <scope>NUCLEOTIDE SEQUENCE [LARGE SCALE GENOMIC DNA]</scope>
    <source>
        <strain evidence="2 3">MM1</strain>
    </source>
</reference>
<accession>A0A0E3X0K9</accession>
<dbReference type="InterPro" id="IPR054347">
    <property type="entry name" value="TOTE_primase"/>
</dbReference>
<dbReference type="SUPFAM" id="SSF52540">
    <property type="entry name" value="P-loop containing nucleoside triphosphate hydrolases"/>
    <property type="match status" value="1"/>
</dbReference>
<dbReference type="EMBL" id="CP009518">
    <property type="protein sequence ID" value="AKB85415.1"/>
    <property type="molecule type" value="Genomic_DNA"/>
</dbReference>
<dbReference type="KEGG" id="mmet:MCMEM_1362"/>
<organism evidence="2 3">
    <name type="scientific">Methanococcoides methylutens MM1</name>
    <dbReference type="NCBI Taxonomy" id="1434104"/>
    <lineage>
        <taxon>Archaea</taxon>
        <taxon>Methanobacteriati</taxon>
        <taxon>Methanobacteriota</taxon>
        <taxon>Stenosarchaea group</taxon>
        <taxon>Methanomicrobia</taxon>
        <taxon>Methanosarcinales</taxon>
        <taxon>Methanosarcinaceae</taxon>
        <taxon>Methanococcoides</taxon>
    </lineage>
</organism>
<evidence type="ECO:0000313" key="2">
    <source>
        <dbReference type="EMBL" id="AKB85415.1"/>
    </source>
</evidence>
<evidence type="ECO:0000259" key="1">
    <source>
        <dbReference type="Pfam" id="PF22548"/>
    </source>
</evidence>
<gene>
    <name evidence="2" type="ORF">MCMEM_1362</name>
</gene>
<feature type="domain" description="TOTE conflict system primase" evidence="1">
    <location>
        <begin position="719"/>
        <end position="877"/>
    </location>
</feature>
<keyword evidence="3" id="KW-1185">Reference proteome</keyword>
<proteinExistence type="predicted"/>
<name>A0A0E3X0K9_METMT</name>
<dbReference type="Proteomes" id="UP000033048">
    <property type="component" value="Chromosome"/>
</dbReference>